<dbReference type="InterPro" id="IPR028096">
    <property type="entry name" value="EfeO_Cupredoxin"/>
</dbReference>
<comment type="subcellular location">
    <subcellularLocation>
        <location evidence="1">Periplasm</location>
    </subcellularLocation>
</comment>
<comment type="caution">
    <text evidence="7">The sequence shown here is derived from an EMBL/GenBank/DDBJ whole genome shotgun (WGS) entry which is preliminary data.</text>
</comment>
<evidence type="ECO:0000256" key="4">
    <source>
        <dbReference type="SAM" id="SignalP"/>
    </source>
</evidence>
<accession>A0A562NHK5</accession>
<feature type="domain" description="EfeO-type cupredoxin-like" evidence="6">
    <location>
        <begin position="22"/>
        <end position="120"/>
    </location>
</feature>
<evidence type="ECO:0000259" key="5">
    <source>
        <dbReference type="Pfam" id="PF09375"/>
    </source>
</evidence>
<protein>
    <submittedName>
        <fullName evidence="7">Iron uptake system EfeUOB component EfeO/EfeM</fullName>
    </submittedName>
</protein>
<reference evidence="7 8" key="1">
    <citation type="journal article" date="2015" name="Stand. Genomic Sci.">
        <title>Genomic Encyclopedia of Bacterial and Archaeal Type Strains, Phase III: the genomes of soil and plant-associated and newly described type strains.</title>
        <authorList>
            <person name="Whitman W.B."/>
            <person name="Woyke T."/>
            <person name="Klenk H.P."/>
            <person name="Zhou Y."/>
            <person name="Lilburn T.G."/>
            <person name="Beck B.J."/>
            <person name="De Vos P."/>
            <person name="Vandamme P."/>
            <person name="Eisen J.A."/>
            <person name="Garrity G."/>
            <person name="Hugenholtz P."/>
            <person name="Kyrpides N.C."/>
        </authorList>
    </citation>
    <scope>NUCLEOTIDE SEQUENCE [LARGE SCALE GENOMIC DNA]</scope>
    <source>
        <strain evidence="7 8">CGMCC 1.5364</strain>
    </source>
</reference>
<dbReference type="InterPro" id="IPR050894">
    <property type="entry name" value="EfeM/EfeO_iron_uptake"/>
</dbReference>
<evidence type="ECO:0000256" key="2">
    <source>
        <dbReference type="ARBA" id="ARBA00005989"/>
    </source>
</evidence>
<dbReference type="InterPro" id="IPR034981">
    <property type="entry name" value="Imelysin-like_EfeO/Algp7"/>
</dbReference>
<dbReference type="Gene3D" id="2.60.40.420">
    <property type="entry name" value="Cupredoxins - blue copper proteins"/>
    <property type="match status" value="1"/>
</dbReference>
<sequence length="381" mass="40872">MKIAMIAAAALAVAGLGTFYAATRQNQQATQGQTSDRTVSISATACEPNEITVPGGRRSFEIVNNSDRPIEWEILNGVLVVAERENIAPGFRVTLAAQLQPGEYQMTCGLLSNPRGTLTVTASDEAAAEASEVTLRKFLGPLSEYRVYLILQGKAALTAAEALQGAIASGNLDEARAAWIAARLPYRRIEPLAYRISDIENNIDPRAAYLEGREADPAFIGYHRIEYGLFDQNSLDGLAPVADRLVADLTLLQDRLKAMPLDPALLASLPGDMATQIAEGQIPQGENAYARNDLYELEASLDGIGKLTDLLRGVLAPVDPALEQEIGKDLDDLRAQLAGLKGPEGYPPYDQVSDAQKTALTEGLTRLSAALGRMQPLIGMN</sequence>
<name>A0A562NHK5_9RHOB</name>
<dbReference type="Proteomes" id="UP000316225">
    <property type="component" value="Unassembled WGS sequence"/>
</dbReference>
<dbReference type="PANTHER" id="PTHR39192">
    <property type="entry name" value="IRON UPTAKE SYSTEM COMPONENT EFEO"/>
    <property type="match status" value="1"/>
</dbReference>
<dbReference type="GO" id="GO:0042597">
    <property type="term" value="C:periplasmic space"/>
    <property type="evidence" value="ECO:0007669"/>
    <property type="project" value="UniProtKB-SubCell"/>
</dbReference>
<dbReference type="InterPro" id="IPR053377">
    <property type="entry name" value="Iron_uptake_EfeM/EfeO"/>
</dbReference>
<dbReference type="PANTHER" id="PTHR39192:SF1">
    <property type="entry name" value="IRON UPTAKE SYSTEM COMPONENT EFEO"/>
    <property type="match status" value="1"/>
</dbReference>
<dbReference type="InterPro" id="IPR018976">
    <property type="entry name" value="Imelysin-like"/>
</dbReference>
<dbReference type="Pfam" id="PF13473">
    <property type="entry name" value="Cupredoxin_1"/>
    <property type="match status" value="1"/>
</dbReference>
<dbReference type="AlphaFoldDB" id="A0A562NHK5"/>
<evidence type="ECO:0000313" key="7">
    <source>
        <dbReference type="EMBL" id="TWI31540.1"/>
    </source>
</evidence>
<dbReference type="NCBIfam" id="NF041757">
    <property type="entry name" value="EfeO"/>
    <property type="match status" value="1"/>
</dbReference>
<dbReference type="InterPro" id="IPR038352">
    <property type="entry name" value="Imelysin_sf"/>
</dbReference>
<dbReference type="CDD" id="cd14656">
    <property type="entry name" value="Imelysin-like_EfeO"/>
    <property type="match status" value="1"/>
</dbReference>
<evidence type="ECO:0000313" key="8">
    <source>
        <dbReference type="Proteomes" id="UP000316225"/>
    </source>
</evidence>
<feature type="chain" id="PRO_5022189434" evidence="4">
    <location>
        <begin position="22"/>
        <end position="381"/>
    </location>
</feature>
<dbReference type="EMBL" id="VLKU01000009">
    <property type="protein sequence ID" value="TWI31540.1"/>
    <property type="molecule type" value="Genomic_DNA"/>
</dbReference>
<evidence type="ECO:0000259" key="6">
    <source>
        <dbReference type="Pfam" id="PF13473"/>
    </source>
</evidence>
<dbReference type="NCBIfam" id="NF007697">
    <property type="entry name" value="PRK10378.1"/>
    <property type="match status" value="1"/>
</dbReference>
<keyword evidence="3 4" id="KW-0732">Signal</keyword>
<dbReference type="Pfam" id="PF09375">
    <property type="entry name" value="Peptidase_M75"/>
    <property type="match status" value="1"/>
</dbReference>
<keyword evidence="8" id="KW-1185">Reference proteome</keyword>
<feature type="domain" description="Imelysin-like" evidence="5">
    <location>
        <begin position="144"/>
        <end position="370"/>
    </location>
</feature>
<gene>
    <name evidence="7" type="ORF">IQ24_02992</name>
</gene>
<evidence type="ECO:0000256" key="1">
    <source>
        <dbReference type="ARBA" id="ARBA00004418"/>
    </source>
</evidence>
<dbReference type="InterPro" id="IPR008972">
    <property type="entry name" value="Cupredoxin"/>
</dbReference>
<comment type="similarity">
    <text evidence="2">Belongs to the EfeM/EfeO family.</text>
</comment>
<proteinExistence type="inferred from homology"/>
<dbReference type="Gene3D" id="1.20.1420.20">
    <property type="entry name" value="M75 peptidase, HXXE motif"/>
    <property type="match status" value="1"/>
</dbReference>
<evidence type="ECO:0000256" key="3">
    <source>
        <dbReference type="ARBA" id="ARBA00022729"/>
    </source>
</evidence>
<feature type="signal peptide" evidence="4">
    <location>
        <begin position="1"/>
        <end position="21"/>
    </location>
</feature>
<organism evidence="7 8">
    <name type="scientific">Paracoccus sulfuroxidans</name>
    <dbReference type="NCBI Taxonomy" id="384678"/>
    <lineage>
        <taxon>Bacteria</taxon>
        <taxon>Pseudomonadati</taxon>
        <taxon>Pseudomonadota</taxon>
        <taxon>Alphaproteobacteria</taxon>
        <taxon>Rhodobacterales</taxon>
        <taxon>Paracoccaceae</taxon>
        <taxon>Paracoccus</taxon>
    </lineage>
</organism>